<keyword evidence="3" id="KW-1133">Transmembrane helix</keyword>
<dbReference type="EMBL" id="KI669503">
    <property type="protein sequence ID" value="OCF33813.1"/>
    <property type="molecule type" value="Genomic_DNA"/>
</dbReference>
<dbReference type="InterPro" id="IPR047141">
    <property type="entry name" value="Stealth"/>
</dbReference>
<feature type="compositionally biased region" description="Basic and acidic residues" evidence="2">
    <location>
        <begin position="7"/>
        <end position="20"/>
    </location>
</feature>
<dbReference type="InterPro" id="IPR031357">
    <property type="entry name" value="Stealth_CR3"/>
</dbReference>
<evidence type="ECO:0000259" key="4">
    <source>
        <dbReference type="Pfam" id="PF17102"/>
    </source>
</evidence>
<dbReference type="AlphaFoldDB" id="A0A1B9GS17"/>
<evidence type="ECO:0000256" key="3">
    <source>
        <dbReference type="SAM" id="Phobius"/>
    </source>
</evidence>
<reference evidence="6 7" key="1">
    <citation type="submission" date="2013-07" db="EMBL/GenBank/DDBJ databases">
        <title>The Genome Sequence of Cryptococcus heveanensis BCC8398.</title>
        <authorList>
            <consortium name="The Broad Institute Genome Sequencing Platform"/>
            <person name="Cuomo C."/>
            <person name="Litvintseva A."/>
            <person name="Chen Y."/>
            <person name="Heitman J."/>
            <person name="Sun S."/>
            <person name="Springer D."/>
            <person name="Dromer F."/>
            <person name="Young S.K."/>
            <person name="Zeng Q."/>
            <person name="Gargeya S."/>
            <person name="Fitzgerald M."/>
            <person name="Abouelleil A."/>
            <person name="Alvarado L."/>
            <person name="Berlin A.M."/>
            <person name="Chapman S.B."/>
            <person name="Dewar J."/>
            <person name="Goldberg J."/>
            <person name="Griggs A."/>
            <person name="Gujja S."/>
            <person name="Hansen M."/>
            <person name="Howarth C."/>
            <person name="Imamovic A."/>
            <person name="Larimer J."/>
            <person name="McCowan C."/>
            <person name="Murphy C."/>
            <person name="Pearson M."/>
            <person name="Priest M."/>
            <person name="Roberts A."/>
            <person name="Saif S."/>
            <person name="Shea T."/>
            <person name="Sykes S."/>
            <person name="Wortman J."/>
            <person name="Nusbaum C."/>
            <person name="Birren B."/>
        </authorList>
    </citation>
    <scope>NUCLEOTIDE SEQUENCE [LARGE SCALE GENOMIC DNA]</scope>
    <source>
        <strain evidence="6 7">BCC8398</strain>
    </source>
</reference>
<sequence>MPAQGYERLERDDAASHQRSQESSTSRRTSGNMSLPPPRASSDVYTSSLSPTSPVTYTFHPSRDRSPSPSRLRSDFWKQMNSQSTQRRKPMSSRLNVNRYLRSYFSLRVLSPILLWTVALYLIHTFLLPLPLPKLSGTTSKASAADHHLSTSFPQPPLRAGDDFLDSVDPRWRPLKPLPPPDPPFPRLRPTRFLPPKCLEQWFIDGETLCGNGEMGEEEQLDATWLWVNGSDHRWRNSMVHYRTQEKVYSPEHHFREQNELVHSMRSVLDALPGHLRTFHLILADYPFDVPADLRLLPESIVAQLEASLASEPRRRHSRDLPGDDDGLEEFNITMRSKESVSPALASHLASEWRVAQTPTWLDFSRRDKSSPSHPFHPFSANQNLQNQGKLHRAEMRYPSLRYGAHSEIFHLPSMDRDGLTEELGEREWKEQEWRKKALPSFNSMAIESRVGWLPGLADVTLSLNDDFFLLRPHAVSDFHSPLYGSVIRFDHGYYQQVRPLLDKNRFTDAGEVGGLYHANYLLSQRFPRRLRPYFAHVPKVITRGLHHEASLMFKEALAQSSQRRFREMSLGEGDVQMQWLLTSLRVERWREALLWTYIVANLGTLGSSTDTWSNVARVELKDMFGLAEDDNDVVKIEVHRGERWTLESGRMAKMFEQAGWEAPKATEFLFSSMDGHMPPILKPGTDASANDKCLLDLDRCFGSFWTREEDVPSADMFKRLTFQYPECGDCLIMALVTASGPLGLSAFFPAKGTTFETAALAPGKKYPKYLPPPHLPLSPTWHEADFSLESVMAVTALPEEVVDLREYTMKLLSRYQYLSAKSVSHFHMLKSAEHAHRVFKMIQDNQHVSILGLNDDIEQDYEDVKSIMGEWFEMRWPRKAVWERDWDPVTDRLVD</sequence>
<name>A0A1B9GS17_9TREE</name>
<feature type="compositionally biased region" description="Polar residues" evidence="2">
    <location>
        <begin position="43"/>
        <end position="56"/>
    </location>
</feature>
<organism evidence="6 7">
    <name type="scientific">Kwoniella heveanensis BCC8398</name>
    <dbReference type="NCBI Taxonomy" id="1296120"/>
    <lineage>
        <taxon>Eukaryota</taxon>
        <taxon>Fungi</taxon>
        <taxon>Dikarya</taxon>
        <taxon>Basidiomycota</taxon>
        <taxon>Agaricomycotina</taxon>
        <taxon>Tremellomycetes</taxon>
        <taxon>Tremellales</taxon>
        <taxon>Cryptococcaceae</taxon>
        <taxon>Kwoniella</taxon>
    </lineage>
</organism>
<protein>
    <recommendedName>
        <fullName evidence="8">3-O-alpha-D-mannopyranosyl-alpha-D-mannopyranose xylosylphosphotransferase</fullName>
    </recommendedName>
</protein>
<evidence type="ECO:0000259" key="5">
    <source>
        <dbReference type="Pfam" id="PF17103"/>
    </source>
</evidence>
<feature type="transmembrane region" description="Helical" evidence="3">
    <location>
        <begin position="109"/>
        <end position="132"/>
    </location>
</feature>
<dbReference type="Pfam" id="PF17103">
    <property type="entry name" value="Stealth_CR4"/>
    <property type="match status" value="1"/>
</dbReference>
<evidence type="ECO:0000313" key="7">
    <source>
        <dbReference type="Proteomes" id="UP000092666"/>
    </source>
</evidence>
<accession>A0A1B9GS17</accession>
<evidence type="ECO:0000256" key="2">
    <source>
        <dbReference type="SAM" id="MobiDB-lite"/>
    </source>
</evidence>
<keyword evidence="3" id="KW-0472">Membrane</keyword>
<gene>
    <name evidence="6" type="ORF">I316_04525</name>
</gene>
<dbReference type="GO" id="GO:0046835">
    <property type="term" value="P:carbohydrate phosphorylation"/>
    <property type="evidence" value="ECO:0007669"/>
    <property type="project" value="TreeGrafter"/>
</dbReference>
<keyword evidence="3" id="KW-0812">Transmembrane</keyword>
<feature type="region of interest" description="Disordered" evidence="2">
    <location>
        <begin position="1"/>
        <end position="92"/>
    </location>
</feature>
<dbReference type="Pfam" id="PF17102">
    <property type="entry name" value="Stealth_CR3"/>
    <property type="match status" value="1"/>
</dbReference>
<dbReference type="InterPro" id="IPR031356">
    <property type="entry name" value="Stealth_CR4"/>
</dbReference>
<evidence type="ECO:0000313" key="6">
    <source>
        <dbReference type="EMBL" id="OCF33813.1"/>
    </source>
</evidence>
<proteinExistence type="predicted"/>
<dbReference type="Proteomes" id="UP000092666">
    <property type="component" value="Unassembled WGS sequence"/>
</dbReference>
<evidence type="ECO:0008006" key="8">
    <source>
        <dbReference type="Google" id="ProtNLM"/>
    </source>
</evidence>
<keyword evidence="7" id="KW-1185">Reference proteome</keyword>
<reference evidence="7" key="2">
    <citation type="submission" date="2013-12" db="EMBL/GenBank/DDBJ databases">
        <title>Evolution of pathogenesis and genome organization in the Tremellales.</title>
        <authorList>
            <person name="Cuomo C."/>
            <person name="Litvintseva A."/>
            <person name="Heitman J."/>
            <person name="Chen Y."/>
            <person name="Sun S."/>
            <person name="Springer D."/>
            <person name="Dromer F."/>
            <person name="Young S."/>
            <person name="Zeng Q."/>
            <person name="Chapman S."/>
            <person name="Gujja S."/>
            <person name="Saif S."/>
            <person name="Birren B."/>
        </authorList>
    </citation>
    <scope>NUCLEOTIDE SEQUENCE [LARGE SCALE GENOMIC DNA]</scope>
    <source>
        <strain evidence="7">BCC8398</strain>
    </source>
</reference>
<evidence type="ECO:0000256" key="1">
    <source>
        <dbReference type="ARBA" id="ARBA00022679"/>
    </source>
</evidence>
<dbReference type="GO" id="GO:0003976">
    <property type="term" value="F:UDP-N-acetylglucosamine-lysosomal-enzyme N-acetylglucosaminephosphotransferase activity"/>
    <property type="evidence" value="ECO:0007669"/>
    <property type="project" value="TreeGrafter"/>
</dbReference>
<feature type="domain" description="Stealth protein CR4 conserved region 4" evidence="5">
    <location>
        <begin position="842"/>
        <end position="893"/>
    </location>
</feature>
<feature type="compositionally biased region" description="Low complexity" evidence="2">
    <location>
        <begin position="21"/>
        <end position="30"/>
    </location>
</feature>
<dbReference type="STRING" id="1296120.A0A1B9GS17"/>
<dbReference type="GO" id="GO:0005794">
    <property type="term" value="C:Golgi apparatus"/>
    <property type="evidence" value="ECO:0007669"/>
    <property type="project" value="TreeGrafter"/>
</dbReference>
<feature type="domain" description="Stealth protein CR3 conserved region 3" evidence="4">
    <location>
        <begin position="536"/>
        <end position="586"/>
    </location>
</feature>
<keyword evidence="1" id="KW-0808">Transferase</keyword>
<dbReference type="OrthoDB" id="263283at2759"/>
<dbReference type="PANTHER" id="PTHR24045">
    <property type="match status" value="1"/>
</dbReference>
<dbReference type="PANTHER" id="PTHR24045:SF0">
    <property type="entry name" value="N-ACETYLGLUCOSAMINE-1-PHOSPHOTRANSFERASE SUBUNITS ALPHA_BETA"/>
    <property type="match status" value="1"/>
</dbReference>
<feature type="compositionally biased region" description="Basic and acidic residues" evidence="2">
    <location>
        <begin position="61"/>
        <end position="76"/>
    </location>
</feature>
<feature type="region of interest" description="Disordered" evidence="2">
    <location>
        <begin position="308"/>
        <end position="327"/>
    </location>
</feature>